<dbReference type="Proteomes" id="UP000029868">
    <property type="component" value="Unassembled WGS sequence"/>
</dbReference>
<feature type="transmembrane region" description="Helical" evidence="1">
    <location>
        <begin position="27"/>
        <end position="47"/>
    </location>
</feature>
<evidence type="ECO:0000313" key="2">
    <source>
        <dbReference type="EMBL" id="KGJ94007.1"/>
    </source>
</evidence>
<sequence length="150" mass="17378">MHINLNIFTHFSEYLFPNTKTQAGYKISLWGGVFIAAFFWLFSIINFSKVGMHSYDLEGFIRLIQNYGTGFYILFSAFFWMVLTFSFHDFPKSSGIIALIYVLLATVFDGLIPNLNLYFYYINNIFFTIIVILLTNPIIAAFRVQSVSEI</sequence>
<accession>A0A099KVX6</accession>
<feature type="transmembrane region" description="Helical" evidence="1">
    <location>
        <begin position="118"/>
        <end position="142"/>
    </location>
</feature>
<evidence type="ECO:0000313" key="3">
    <source>
        <dbReference type="Proteomes" id="UP000029868"/>
    </source>
</evidence>
<gene>
    <name evidence="2" type="ORF">GAB14E_2562</name>
</gene>
<reference evidence="2 3" key="1">
    <citation type="submission" date="2014-08" db="EMBL/GenBank/DDBJ databases">
        <title>Genomic and Phenotypic Diversity of Colwellia psychrerythraea strains from Disparate Marine Basins.</title>
        <authorList>
            <person name="Techtmann S.M."/>
            <person name="Stelling S.C."/>
            <person name="Utturkar S.M."/>
            <person name="Alshibli N."/>
            <person name="Harris A."/>
            <person name="Brown S.D."/>
            <person name="Hazen T.C."/>
        </authorList>
    </citation>
    <scope>NUCLEOTIDE SEQUENCE [LARGE SCALE GENOMIC DNA]</scope>
    <source>
        <strain evidence="2 3">GAB14E</strain>
    </source>
</reference>
<keyword evidence="1" id="KW-1133">Transmembrane helix</keyword>
<keyword evidence="1" id="KW-0812">Transmembrane</keyword>
<dbReference type="EMBL" id="JQEC01000021">
    <property type="protein sequence ID" value="KGJ94007.1"/>
    <property type="molecule type" value="Genomic_DNA"/>
</dbReference>
<feature type="transmembrane region" description="Helical" evidence="1">
    <location>
        <begin position="67"/>
        <end position="87"/>
    </location>
</feature>
<name>A0A099KVX6_COLPS</name>
<dbReference type="OrthoDB" id="9992676at2"/>
<proteinExistence type="predicted"/>
<dbReference type="AlphaFoldDB" id="A0A099KVX6"/>
<protein>
    <submittedName>
        <fullName evidence="2">Uncharacterized protein</fullName>
    </submittedName>
</protein>
<evidence type="ECO:0000256" key="1">
    <source>
        <dbReference type="SAM" id="Phobius"/>
    </source>
</evidence>
<comment type="caution">
    <text evidence="2">The sequence shown here is derived from an EMBL/GenBank/DDBJ whole genome shotgun (WGS) entry which is preliminary data.</text>
</comment>
<dbReference type="RefSeq" id="WP_033082198.1">
    <property type="nucleotide sequence ID" value="NZ_JQEC01000021.1"/>
</dbReference>
<organism evidence="2 3">
    <name type="scientific">Colwellia psychrerythraea</name>
    <name type="common">Vibrio psychroerythus</name>
    <dbReference type="NCBI Taxonomy" id="28229"/>
    <lineage>
        <taxon>Bacteria</taxon>
        <taxon>Pseudomonadati</taxon>
        <taxon>Pseudomonadota</taxon>
        <taxon>Gammaproteobacteria</taxon>
        <taxon>Alteromonadales</taxon>
        <taxon>Colwelliaceae</taxon>
        <taxon>Colwellia</taxon>
    </lineage>
</organism>
<feature type="transmembrane region" description="Helical" evidence="1">
    <location>
        <begin position="94"/>
        <end position="112"/>
    </location>
</feature>
<keyword evidence="1" id="KW-0472">Membrane</keyword>